<evidence type="ECO:0000313" key="4">
    <source>
        <dbReference type="Proteomes" id="UP001352263"/>
    </source>
</evidence>
<accession>A0ABU6J974</accession>
<dbReference type="CDD" id="cd03784">
    <property type="entry name" value="GT1_Gtf-like"/>
    <property type="match status" value="1"/>
</dbReference>
<dbReference type="Gene3D" id="3.40.50.2000">
    <property type="entry name" value="Glycogen Phosphorylase B"/>
    <property type="match status" value="2"/>
</dbReference>
<evidence type="ECO:0000259" key="2">
    <source>
        <dbReference type="Pfam" id="PF06722"/>
    </source>
</evidence>
<evidence type="ECO:0000313" key="3">
    <source>
        <dbReference type="EMBL" id="MEC4719729.1"/>
    </source>
</evidence>
<dbReference type="EMBL" id="JAWIIV010000008">
    <property type="protein sequence ID" value="MEC4719729.1"/>
    <property type="molecule type" value="Genomic_DNA"/>
</dbReference>
<organism evidence="3 4">
    <name type="scientific">Noviherbaspirillum album</name>
    <dbReference type="NCBI Taxonomy" id="3080276"/>
    <lineage>
        <taxon>Bacteria</taxon>
        <taxon>Pseudomonadati</taxon>
        <taxon>Pseudomonadota</taxon>
        <taxon>Betaproteobacteria</taxon>
        <taxon>Burkholderiales</taxon>
        <taxon>Oxalobacteraceae</taxon>
        <taxon>Noviherbaspirillum</taxon>
    </lineage>
</organism>
<comment type="caution">
    <text evidence="3">The sequence shown here is derived from an EMBL/GenBank/DDBJ whole genome shotgun (WGS) entry which is preliminary data.</text>
</comment>
<feature type="domain" description="Erythromycin biosynthesis protein CIII-like C-terminal" evidence="2">
    <location>
        <begin position="315"/>
        <end position="406"/>
    </location>
</feature>
<dbReference type="Proteomes" id="UP001352263">
    <property type="component" value="Unassembled WGS sequence"/>
</dbReference>
<protein>
    <submittedName>
        <fullName evidence="3">Glycosyltransferase</fullName>
    </submittedName>
</protein>
<dbReference type="PANTHER" id="PTHR48050:SF13">
    <property type="entry name" value="STEROL 3-BETA-GLUCOSYLTRANSFERASE UGT80A2"/>
    <property type="match status" value="1"/>
</dbReference>
<dbReference type="InterPro" id="IPR010610">
    <property type="entry name" value="EryCIII-like_C"/>
</dbReference>
<sequence>MNAVPSNGRHVVFATTGSLGDLHPFLALGNELKKRGHRVTLATSAVHREHVRAAGLDFHHMRPDPEDSPAFHARYMHPKTGGEFVYRHYLAPAIRTSYEDLAQAAGKADLLVSQSLMALAAPLVAASTGIRWISAVLQPMSFFSLHERPNYLPLPLLSWMCGRSPELHGRVFHYVRKHTEEWVRPVLDLKRELGIAGSAAQDHPMYEGQHSPSRVLAMFSPLLGSPQPDWPQPAVQTGTALYRQEQPASPELQRFLRQSSLPLVVFTLSSAASNDAGDFYRDSLRAAETLGVRALLVMGGLAAGATLPQPLPPWALRVDYAAFEQVFPHAAAIVHSGGVATSFKALQAGKPQIVVPHAHDQLDNGLRLSRLGVAAVLPGRRTGARRLRNALQAVLADRRMQESAAAAALQTRGEDGVARACDEIEEQLGHA</sequence>
<dbReference type="Pfam" id="PF06722">
    <property type="entry name" value="EryCIII-like_C"/>
    <property type="match status" value="1"/>
</dbReference>
<reference evidence="3 4" key="1">
    <citation type="submission" date="2023-10" db="EMBL/GenBank/DDBJ databases">
        <title>Noviherbaspirillum sp. CPCC 100848 genome assembly.</title>
        <authorList>
            <person name="Li X.Y."/>
            <person name="Fang X.M."/>
        </authorList>
    </citation>
    <scope>NUCLEOTIDE SEQUENCE [LARGE SCALE GENOMIC DNA]</scope>
    <source>
        <strain evidence="3 4">CPCC 100848</strain>
    </source>
</reference>
<dbReference type="Pfam" id="PF03033">
    <property type="entry name" value="Glyco_transf_28"/>
    <property type="match status" value="1"/>
</dbReference>
<dbReference type="InterPro" id="IPR004276">
    <property type="entry name" value="GlycoTrans_28_N"/>
</dbReference>
<gene>
    <name evidence="3" type="ORF">RY831_11265</name>
</gene>
<keyword evidence="4" id="KW-1185">Reference proteome</keyword>
<dbReference type="InterPro" id="IPR002213">
    <property type="entry name" value="UDP_glucos_trans"/>
</dbReference>
<feature type="domain" description="Glycosyltransferase family 28 N-terminal" evidence="1">
    <location>
        <begin position="11"/>
        <end position="77"/>
    </location>
</feature>
<dbReference type="PANTHER" id="PTHR48050">
    <property type="entry name" value="STEROL 3-BETA-GLUCOSYLTRANSFERASE"/>
    <property type="match status" value="1"/>
</dbReference>
<evidence type="ECO:0000259" key="1">
    <source>
        <dbReference type="Pfam" id="PF03033"/>
    </source>
</evidence>
<dbReference type="RefSeq" id="WP_326506445.1">
    <property type="nucleotide sequence ID" value="NZ_JAWIIV010000008.1"/>
</dbReference>
<dbReference type="SUPFAM" id="SSF53756">
    <property type="entry name" value="UDP-Glycosyltransferase/glycogen phosphorylase"/>
    <property type="match status" value="1"/>
</dbReference>
<proteinExistence type="predicted"/>
<name>A0ABU6J974_9BURK</name>
<dbReference type="InterPro" id="IPR050426">
    <property type="entry name" value="Glycosyltransferase_28"/>
</dbReference>